<keyword evidence="2" id="KW-1185">Reference proteome</keyword>
<proteinExistence type="predicted"/>
<name>A0AAV2N7Z5_9HYME</name>
<protein>
    <submittedName>
        <fullName evidence="1">Uncharacterized protein</fullName>
    </submittedName>
</protein>
<organism evidence="1 2">
    <name type="scientific">Lasius platythorax</name>
    <dbReference type="NCBI Taxonomy" id="488582"/>
    <lineage>
        <taxon>Eukaryota</taxon>
        <taxon>Metazoa</taxon>
        <taxon>Ecdysozoa</taxon>
        <taxon>Arthropoda</taxon>
        <taxon>Hexapoda</taxon>
        <taxon>Insecta</taxon>
        <taxon>Pterygota</taxon>
        <taxon>Neoptera</taxon>
        <taxon>Endopterygota</taxon>
        <taxon>Hymenoptera</taxon>
        <taxon>Apocrita</taxon>
        <taxon>Aculeata</taxon>
        <taxon>Formicoidea</taxon>
        <taxon>Formicidae</taxon>
        <taxon>Formicinae</taxon>
        <taxon>Lasius</taxon>
        <taxon>Lasius</taxon>
    </lineage>
</organism>
<dbReference type="EMBL" id="OZ034834">
    <property type="protein sequence ID" value="CAL1675902.1"/>
    <property type="molecule type" value="Genomic_DNA"/>
</dbReference>
<dbReference type="Proteomes" id="UP001497644">
    <property type="component" value="Chromosome 11"/>
</dbReference>
<dbReference type="AlphaFoldDB" id="A0AAV2N7Z5"/>
<evidence type="ECO:0000313" key="1">
    <source>
        <dbReference type="EMBL" id="CAL1675902.1"/>
    </source>
</evidence>
<gene>
    <name evidence="1" type="ORF">LPLAT_LOCUS2192</name>
</gene>
<sequence length="142" mass="15987">MQLQRMRRTNRIDVCARANRILLFGIKNPLALTLATPGEGEGEGERRIITSHFFPLHFFREGREFFITQSDLPSHPSHSVAISVIRVTCDFAASDENSILDKFDFCVSRARENAPLYDGAVKGIWTPLAKLKRNNGADGNRN</sequence>
<accession>A0AAV2N7Z5</accession>
<reference evidence="1" key="1">
    <citation type="submission" date="2024-04" db="EMBL/GenBank/DDBJ databases">
        <authorList>
            <consortium name="Molecular Ecology Group"/>
        </authorList>
    </citation>
    <scope>NUCLEOTIDE SEQUENCE</scope>
</reference>
<evidence type="ECO:0000313" key="2">
    <source>
        <dbReference type="Proteomes" id="UP001497644"/>
    </source>
</evidence>